<sequence>MAKPPMPIEEVDEAIARAFRELDWKDAREDLIRLGESSAEYLRAHVELEHTIPSPSKALDCRRQMWYKSHGTESDRGLPESW</sequence>
<name>A0A0F9B8Y1_9ZZZZ</name>
<reference evidence="1" key="1">
    <citation type="journal article" date="2015" name="Nature">
        <title>Complex archaea that bridge the gap between prokaryotes and eukaryotes.</title>
        <authorList>
            <person name="Spang A."/>
            <person name="Saw J.H."/>
            <person name="Jorgensen S.L."/>
            <person name="Zaremba-Niedzwiedzka K."/>
            <person name="Martijn J."/>
            <person name="Lind A.E."/>
            <person name="van Eijk R."/>
            <person name="Schleper C."/>
            <person name="Guy L."/>
            <person name="Ettema T.J."/>
        </authorList>
    </citation>
    <scope>NUCLEOTIDE SEQUENCE</scope>
</reference>
<protein>
    <submittedName>
        <fullName evidence="1">Uncharacterized protein</fullName>
    </submittedName>
</protein>
<evidence type="ECO:0000313" key="1">
    <source>
        <dbReference type="EMBL" id="KKK87154.1"/>
    </source>
</evidence>
<accession>A0A0F9B8Y1</accession>
<gene>
    <name evidence="1" type="ORF">LCGC14_2756070</name>
</gene>
<comment type="caution">
    <text evidence="1">The sequence shown here is derived from an EMBL/GenBank/DDBJ whole genome shotgun (WGS) entry which is preliminary data.</text>
</comment>
<feature type="non-terminal residue" evidence="1">
    <location>
        <position position="82"/>
    </location>
</feature>
<dbReference type="AlphaFoldDB" id="A0A0F9B8Y1"/>
<dbReference type="EMBL" id="LAZR01050529">
    <property type="protein sequence ID" value="KKK87154.1"/>
    <property type="molecule type" value="Genomic_DNA"/>
</dbReference>
<organism evidence="1">
    <name type="scientific">marine sediment metagenome</name>
    <dbReference type="NCBI Taxonomy" id="412755"/>
    <lineage>
        <taxon>unclassified sequences</taxon>
        <taxon>metagenomes</taxon>
        <taxon>ecological metagenomes</taxon>
    </lineage>
</organism>
<proteinExistence type="predicted"/>